<dbReference type="KEGG" id="vg:24723442"/>
<dbReference type="OrthoDB" id="40225at10239"/>
<reference evidence="3" key="1">
    <citation type="submission" date="2014-01" db="EMBL/GenBank/DDBJ databases">
        <title>Genomic and Proteomic Analysis of Broad Host Range Virulent Bacillus Group Phage BCP8-2 Leading To the Creation of New Genus within Myoviruses.</title>
        <authorList>
            <person name="Bandara N."/>
            <person name="Asare P.T."/>
            <person name="Kim K.P."/>
        </authorList>
    </citation>
    <scope>NUCLEOTIDE SEQUENCE [LARGE SCALE GENOMIC DNA]</scope>
</reference>
<proteinExistence type="predicted"/>
<sequence>MSKFLQLVLCALLVAGGVDDWLKGSIPSAVFFLIVGGGLLIHLFFRFVDEEYYN</sequence>
<feature type="transmembrane region" description="Helical" evidence="1">
    <location>
        <begin position="26"/>
        <end position="45"/>
    </location>
</feature>
<evidence type="ECO:0000313" key="2">
    <source>
        <dbReference type="EMBL" id="AHJ87216.1"/>
    </source>
</evidence>
<keyword evidence="3" id="KW-1185">Reference proteome</keyword>
<keyword evidence="1" id="KW-0812">Transmembrane</keyword>
<accession>A0A0E3D9M1</accession>
<dbReference type="GeneID" id="24723442"/>
<keyword evidence="1" id="KW-1133">Transmembrane helix</keyword>
<organism evidence="2 3">
    <name type="scientific">Bacillus phage BCP8-2</name>
    <dbReference type="NCBI Taxonomy" id="1129192"/>
    <lineage>
        <taxon>Viruses</taxon>
        <taxon>Duplodnaviria</taxon>
        <taxon>Heunggongvirae</taxon>
        <taxon>Uroviricota</taxon>
        <taxon>Caudoviricetes</taxon>
        <taxon>Herelleviridae</taxon>
        <taxon>Bastillevirinae</taxon>
        <taxon>Caeruleovirus</taxon>
        <taxon>Caeruleovirus BCP82</taxon>
    </lineage>
</organism>
<protein>
    <submittedName>
        <fullName evidence="2">Putative membrane protein</fullName>
    </submittedName>
</protein>
<evidence type="ECO:0000256" key="1">
    <source>
        <dbReference type="SAM" id="Phobius"/>
    </source>
</evidence>
<dbReference type="Proteomes" id="UP000033014">
    <property type="component" value="Segment"/>
</dbReference>
<keyword evidence="1" id="KW-0472">Membrane</keyword>
<reference evidence="2 3" key="2">
    <citation type="journal article" date="2015" name="Arch. Virol.">
        <title>Complete genome sequence analysis and identification of putative metallo-beta-lactamase and SpoIIIE homologs in Bacillus cereus group phage BCP8-2, a new member of the proposed Bastille-like group.</title>
        <authorList>
            <person name="Asare P.T."/>
            <person name="Bandara N."/>
            <person name="Jeong T.Y."/>
            <person name="Ryu S."/>
            <person name="Klumpp J."/>
            <person name="Kim K.P."/>
        </authorList>
    </citation>
    <scope>NUCLEOTIDE SEQUENCE [LARGE SCALE GENOMIC DNA]</scope>
    <source>
        <strain evidence="2">BCP8-2</strain>
    </source>
</reference>
<name>A0A0E3D9M1_9CAUD</name>
<dbReference type="EMBL" id="KJ081346">
    <property type="protein sequence ID" value="AHJ87216.1"/>
    <property type="molecule type" value="Genomic_DNA"/>
</dbReference>
<evidence type="ECO:0000313" key="3">
    <source>
        <dbReference type="Proteomes" id="UP000033014"/>
    </source>
</evidence>
<gene>
    <name evidence="2" type="ORF">BCP8-2_178</name>
</gene>
<dbReference type="RefSeq" id="YP_009149739.1">
    <property type="nucleotide sequence ID" value="NC_027355.1"/>
</dbReference>